<accession>A0A4R6J9W7</accession>
<comment type="cofactor">
    <cofactor evidence="1">
        <name>Mg(2+)</name>
        <dbReference type="ChEBI" id="CHEBI:18420"/>
    </cofactor>
</comment>
<evidence type="ECO:0000256" key="2">
    <source>
        <dbReference type="ARBA" id="ARBA00005582"/>
    </source>
</evidence>
<dbReference type="GO" id="GO:0016787">
    <property type="term" value="F:hydrolase activity"/>
    <property type="evidence" value="ECO:0007669"/>
    <property type="project" value="UniProtKB-KW"/>
</dbReference>
<feature type="domain" description="Nudix hydrolase" evidence="6">
    <location>
        <begin position="2"/>
        <end position="146"/>
    </location>
</feature>
<organism evidence="7 8">
    <name type="scientific">Paractinoplanes brasiliensis</name>
    <dbReference type="NCBI Taxonomy" id="52695"/>
    <lineage>
        <taxon>Bacteria</taxon>
        <taxon>Bacillati</taxon>
        <taxon>Actinomycetota</taxon>
        <taxon>Actinomycetes</taxon>
        <taxon>Micromonosporales</taxon>
        <taxon>Micromonosporaceae</taxon>
        <taxon>Paractinoplanes</taxon>
    </lineage>
</organism>
<name>A0A4R6J9W7_9ACTN</name>
<keyword evidence="4" id="KW-0460">Magnesium</keyword>
<evidence type="ECO:0000256" key="1">
    <source>
        <dbReference type="ARBA" id="ARBA00001946"/>
    </source>
</evidence>
<keyword evidence="8" id="KW-1185">Reference proteome</keyword>
<keyword evidence="3 5" id="KW-0378">Hydrolase</keyword>
<comment type="caution">
    <text evidence="7">The sequence shown here is derived from an EMBL/GenBank/DDBJ whole genome shotgun (WGS) entry which is preliminary data.</text>
</comment>
<reference evidence="7 8" key="1">
    <citation type="submission" date="2019-03" db="EMBL/GenBank/DDBJ databases">
        <title>Sequencing the genomes of 1000 actinobacteria strains.</title>
        <authorList>
            <person name="Klenk H.-P."/>
        </authorList>
    </citation>
    <scope>NUCLEOTIDE SEQUENCE [LARGE SCALE GENOMIC DNA]</scope>
    <source>
        <strain evidence="7 8">DSM 43805</strain>
    </source>
</reference>
<dbReference type="Proteomes" id="UP000294901">
    <property type="component" value="Unassembled WGS sequence"/>
</dbReference>
<evidence type="ECO:0000256" key="5">
    <source>
        <dbReference type="RuleBase" id="RU003476"/>
    </source>
</evidence>
<protein>
    <submittedName>
        <fullName evidence="7">8-oxo-dGTP pyrophosphatase MutT (NUDIX family)</fullName>
    </submittedName>
</protein>
<dbReference type="Gene3D" id="3.90.79.10">
    <property type="entry name" value="Nucleoside Triphosphate Pyrophosphohydrolase"/>
    <property type="match status" value="1"/>
</dbReference>
<dbReference type="PROSITE" id="PS00893">
    <property type="entry name" value="NUDIX_BOX"/>
    <property type="match status" value="1"/>
</dbReference>
<evidence type="ECO:0000256" key="3">
    <source>
        <dbReference type="ARBA" id="ARBA00022801"/>
    </source>
</evidence>
<dbReference type="InterPro" id="IPR015797">
    <property type="entry name" value="NUDIX_hydrolase-like_dom_sf"/>
</dbReference>
<dbReference type="PROSITE" id="PS51462">
    <property type="entry name" value="NUDIX"/>
    <property type="match status" value="1"/>
</dbReference>
<dbReference type="RefSeq" id="WP_133878049.1">
    <property type="nucleotide sequence ID" value="NZ_BOMD01000044.1"/>
</dbReference>
<dbReference type="CDD" id="cd04685">
    <property type="entry name" value="NUDIX_Hydrolase"/>
    <property type="match status" value="1"/>
</dbReference>
<evidence type="ECO:0000313" key="8">
    <source>
        <dbReference type="Proteomes" id="UP000294901"/>
    </source>
</evidence>
<evidence type="ECO:0000256" key="4">
    <source>
        <dbReference type="ARBA" id="ARBA00022842"/>
    </source>
</evidence>
<dbReference type="OrthoDB" id="4458448at2"/>
<dbReference type="Pfam" id="PF00293">
    <property type="entry name" value="NUDIX"/>
    <property type="match status" value="1"/>
</dbReference>
<sequence>MRLRHAVRAIILDEHDRILLARHQNPRRHTPAVWAAPGGRIEPGETRLQALRRELREEVGLELTTTPPHVWHRDVPAPDYLPGYDRAISDYYLVRTAAFTPRGSLTDTELAAEHIQDIRWWSLPDIKAHPGPDQFGPYDLATALTTLITHGPPPRPITVS</sequence>
<dbReference type="InterPro" id="IPR000086">
    <property type="entry name" value="NUDIX_hydrolase_dom"/>
</dbReference>
<dbReference type="PANTHER" id="PTHR43046">
    <property type="entry name" value="GDP-MANNOSE MANNOSYL HYDROLASE"/>
    <property type="match status" value="1"/>
</dbReference>
<dbReference type="InterPro" id="IPR020084">
    <property type="entry name" value="NUDIX_hydrolase_CS"/>
</dbReference>
<dbReference type="EMBL" id="SNWR01000002">
    <property type="protein sequence ID" value="TDO32027.1"/>
    <property type="molecule type" value="Genomic_DNA"/>
</dbReference>
<dbReference type="InterPro" id="IPR020476">
    <property type="entry name" value="Nudix_hydrolase"/>
</dbReference>
<proteinExistence type="inferred from homology"/>
<dbReference type="SUPFAM" id="SSF55811">
    <property type="entry name" value="Nudix"/>
    <property type="match status" value="1"/>
</dbReference>
<dbReference type="PANTHER" id="PTHR43046:SF12">
    <property type="entry name" value="GDP-MANNOSE MANNOSYL HYDROLASE"/>
    <property type="match status" value="1"/>
</dbReference>
<gene>
    <name evidence="7" type="ORF">C8E87_7468</name>
</gene>
<comment type="similarity">
    <text evidence="2 5">Belongs to the Nudix hydrolase family.</text>
</comment>
<evidence type="ECO:0000313" key="7">
    <source>
        <dbReference type="EMBL" id="TDO32027.1"/>
    </source>
</evidence>
<dbReference type="AlphaFoldDB" id="A0A4R6J9W7"/>
<evidence type="ECO:0000259" key="6">
    <source>
        <dbReference type="PROSITE" id="PS51462"/>
    </source>
</evidence>
<dbReference type="PRINTS" id="PR00502">
    <property type="entry name" value="NUDIXFAMILY"/>
</dbReference>